<evidence type="ECO:0000256" key="1">
    <source>
        <dbReference type="ARBA" id="ARBA00004123"/>
    </source>
</evidence>
<dbReference type="Pfam" id="PF03221">
    <property type="entry name" value="HTH_Tnp_Tc5"/>
    <property type="match status" value="1"/>
</dbReference>
<dbReference type="RefSeq" id="XP_049306820.1">
    <property type="nucleotide sequence ID" value="XM_049450863.1"/>
</dbReference>
<keyword evidence="5" id="KW-1185">Reference proteome</keyword>
<feature type="domain" description="HTH CENPB-type" evidence="4">
    <location>
        <begin position="103"/>
        <end position="173"/>
    </location>
</feature>
<evidence type="ECO:0000313" key="5">
    <source>
        <dbReference type="Proteomes" id="UP001652620"/>
    </source>
</evidence>
<proteinExistence type="predicted"/>
<sequence>MDKCFSYRAFVLIDLRYLCVKNFRFCHLHRCKFEKYRKMPSKTRKIVTDLTIKQKLEAINLIEHEGKPKADVAKKFKVDISTIHRIWRKREEIEAAASKTNLKRKRLRFGTCDKVEEALSKWFNQMQSLNATICGAQIAQKAKEFALKMGCDFEPTAGWMWRWQRRENIKFKKIQGEAADADTTAAENYRNEVLNTLIKDYEPGDIFNADESGLFYKALPSGTLCKGEDKAVGGKAQKARLTLLFLCNSDGTFKKVFAIGKSKNPRCFKGKVVPLPYYSQNKAWMTGSLWSMIMKEFDNEMGKQKRKVLLIVDNAACHKIDGLNVENVKITFLPPNTTSLLQPLDQGIIHCFKVYFRQIMVRKQILAIENGLSIKQFITSISILDSLNFIKRAWWLIKSDTIRNCFQKAGSQVEDISFDPIEEIVDVPIEIHNFDEYVACDSDIDCFGVLTDEEIVKDVLNEANVESSEESAVDAVTDPPSFAETLSALSLIKKFVDYNNIDADEIETLEEKLFKKKFQNLCQKKITDFLF</sequence>
<evidence type="ECO:0000259" key="4">
    <source>
        <dbReference type="PROSITE" id="PS51253"/>
    </source>
</evidence>
<dbReference type="GeneID" id="125777037"/>
<name>A0ABM3JC75_BACDO</name>
<dbReference type="InterPro" id="IPR004875">
    <property type="entry name" value="DDE_SF_endonuclease_dom"/>
</dbReference>
<evidence type="ECO:0000313" key="6">
    <source>
        <dbReference type="RefSeq" id="XP_049306820.1"/>
    </source>
</evidence>
<dbReference type="SMART" id="SM00674">
    <property type="entry name" value="CENPB"/>
    <property type="match status" value="1"/>
</dbReference>
<organism evidence="5 6">
    <name type="scientific">Bactrocera dorsalis</name>
    <name type="common">Oriental fruit fly</name>
    <name type="synonym">Dacus dorsalis</name>
    <dbReference type="NCBI Taxonomy" id="27457"/>
    <lineage>
        <taxon>Eukaryota</taxon>
        <taxon>Metazoa</taxon>
        <taxon>Ecdysozoa</taxon>
        <taxon>Arthropoda</taxon>
        <taxon>Hexapoda</taxon>
        <taxon>Insecta</taxon>
        <taxon>Pterygota</taxon>
        <taxon>Neoptera</taxon>
        <taxon>Endopterygota</taxon>
        <taxon>Diptera</taxon>
        <taxon>Brachycera</taxon>
        <taxon>Muscomorpha</taxon>
        <taxon>Tephritoidea</taxon>
        <taxon>Tephritidae</taxon>
        <taxon>Bactrocera</taxon>
        <taxon>Bactrocera</taxon>
    </lineage>
</organism>
<dbReference type="InterPro" id="IPR009057">
    <property type="entry name" value="Homeodomain-like_sf"/>
</dbReference>
<accession>A0ABM3JC75</accession>
<dbReference type="InterPro" id="IPR006600">
    <property type="entry name" value="HTH_CenpB_DNA-bd_dom"/>
</dbReference>
<dbReference type="PANTHER" id="PTHR19303:SF73">
    <property type="entry name" value="PROTEIN PDC2"/>
    <property type="match status" value="1"/>
</dbReference>
<dbReference type="Gene3D" id="1.10.10.60">
    <property type="entry name" value="Homeodomain-like"/>
    <property type="match status" value="2"/>
</dbReference>
<dbReference type="PANTHER" id="PTHR19303">
    <property type="entry name" value="TRANSPOSON"/>
    <property type="match status" value="1"/>
</dbReference>
<protein>
    <submittedName>
        <fullName evidence="6">Tigger transposable element-derived protein 6-like</fullName>
    </submittedName>
</protein>
<evidence type="ECO:0000256" key="2">
    <source>
        <dbReference type="ARBA" id="ARBA00023125"/>
    </source>
</evidence>
<keyword evidence="3" id="KW-0539">Nucleus</keyword>
<dbReference type="InterPro" id="IPR007889">
    <property type="entry name" value="HTH_Psq"/>
</dbReference>
<comment type="subcellular location">
    <subcellularLocation>
        <location evidence="1">Nucleus</location>
    </subcellularLocation>
</comment>
<dbReference type="PROSITE" id="PS51253">
    <property type="entry name" value="HTH_CENPB"/>
    <property type="match status" value="1"/>
</dbReference>
<gene>
    <name evidence="6" type="primary">LOC125777037</name>
</gene>
<dbReference type="InterPro" id="IPR050863">
    <property type="entry name" value="CenT-Element_Derived"/>
</dbReference>
<dbReference type="Proteomes" id="UP001652620">
    <property type="component" value="Chromosome 3"/>
</dbReference>
<dbReference type="Pfam" id="PF04218">
    <property type="entry name" value="CENP-B_N"/>
    <property type="match status" value="1"/>
</dbReference>
<dbReference type="SUPFAM" id="SSF46689">
    <property type="entry name" value="Homeodomain-like"/>
    <property type="match status" value="2"/>
</dbReference>
<keyword evidence="2" id="KW-0238">DNA-binding</keyword>
<reference evidence="6" key="1">
    <citation type="submission" date="2025-08" db="UniProtKB">
        <authorList>
            <consortium name="RefSeq"/>
        </authorList>
    </citation>
    <scope>IDENTIFICATION</scope>
    <source>
        <tissue evidence="6">Adult</tissue>
    </source>
</reference>
<evidence type="ECO:0000256" key="3">
    <source>
        <dbReference type="ARBA" id="ARBA00023242"/>
    </source>
</evidence>
<dbReference type="Pfam" id="PF03184">
    <property type="entry name" value="DDE_1"/>
    <property type="match status" value="1"/>
</dbReference>